<dbReference type="Proteomes" id="UP000267251">
    <property type="component" value="Unassembled WGS sequence"/>
</dbReference>
<sequence>MNFAPSHWPLLFLTLLVIHFPKSAETSPIPDLPKGRYTPHVSTLVENYKPIVHPPTNYSPGFASTPKVQSPKLNSFVHPTALDSPTTGRAPQGATLRKSNIRTVSSSAASTSPATPRRPEAPTKPEGPAKPQVPDKPDIPHFNDLSNAKLPVTPSIDSLFLLRDFGGGGSVRDNVACACIGAFTPFLLDSYTSIMSFQLPPCI</sequence>
<accession>A0A4P9Y7F5</accession>
<protein>
    <submittedName>
        <fullName evidence="3">Uncharacterized protein</fullName>
    </submittedName>
</protein>
<evidence type="ECO:0000256" key="1">
    <source>
        <dbReference type="SAM" id="MobiDB-lite"/>
    </source>
</evidence>
<dbReference type="EMBL" id="KZ987806">
    <property type="protein sequence ID" value="RKP14664.1"/>
    <property type="molecule type" value="Genomic_DNA"/>
</dbReference>
<dbReference type="AlphaFoldDB" id="A0A4P9Y7F5"/>
<reference evidence="4" key="1">
    <citation type="journal article" date="2018" name="Nat. Microbiol.">
        <title>Leveraging single-cell genomics to expand the fungal tree of life.</title>
        <authorList>
            <person name="Ahrendt S.R."/>
            <person name="Quandt C.A."/>
            <person name="Ciobanu D."/>
            <person name="Clum A."/>
            <person name="Salamov A."/>
            <person name="Andreopoulos B."/>
            <person name="Cheng J.F."/>
            <person name="Woyke T."/>
            <person name="Pelin A."/>
            <person name="Henrissat B."/>
            <person name="Reynolds N.K."/>
            <person name="Benny G.L."/>
            <person name="Smith M.E."/>
            <person name="James T.Y."/>
            <person name="Grigoriev I.V."/>
        </authorList>
    </citation>
    <scope>NUCLEOTIDE SEQUENCE [LARGE SCALE GENOMIC DNA]</scope>
</reference>
<organism evidence="3 4">
    <name type="scientific">Piptocephalis cylindrospora</name>
    <dbReference type="NCBI Taxonomy" id="1907219"/>
    <lineage>
        <taxon>Eukaryota</taxon>
        <taxon>Fungi</taxon>
        <taxon>Fungi incertae sedis</taxon>
        <taxon>Zoopagomycota</taxon>
        <taxon>Zoopagomycotina</taxon>
        <taxon>Zoopagomycetes</taxon>
        <taxon>Zoopagales</taxon>
        <taxon>Piptocephalidaceae</taxon>
        <taxon>Piptocephalis</taxon>
    </lineage>
</organism>
<evidence type="ECO:0000313" key="4">
    <source>
        <dbReference type="Proteomes" id="UP000267251"/>
    </source>
</evidence>
<feature type="region of interest" description="Disordered" evidence="1">
    <location>
        <begin position="60"/>
        <end position="146"/>
    </location>
</feature>
<feature type="compositionally biased region" description="Low complexity" evidence="1">
    <location>
        <begin position="102"/>
        <end position="115"/>
    </location>
</feature>
<keyword evidence="4" id="KW-1185">Reference proteome</keyword>
<keyword evidence="2" id="KW-0732">Signal</keyword>
<feature type="signal peptide" evidence="2">
    <location>
        <begin position="1"/>
        <end position="26"/>
    </location>
</feature>
<gene>
    <name evidence="3" type="ORF">BJ684DRAFT_15024</name>
</gene>
<feature type="chain" id="PRO_5020638679" evidence="2">
    <location>
        <begin position="27"/>
        <end position="203"/>
    </location>
</feature>
<name>A0A4P9Y7F5_9FUNG</name>
<evidence type="ECO:0000256" key="2">
    <source>
        <dbReference type="SAM" id="SignalP"/>
    </source>
</evidence>
<proteinExistence type="predicted"/>
<evidence type="ECO:0000313" key="3">
    <source>
        <dbReference type="EMBL" id="RKP14664.1"/>
    </source>
</evidence>